<gene>
    <name evidence="6" type="ORF">FDK13_23980</name>
</gene>
<keyword evidence="2" id="KW-0201">Cytochrome c-type biogenesis</keyword>
<organism evidence="6 7">
    <name type="scientific">Dyadobacter frigoris</name>
    <dbReference type="NCBI Taxonomy" id="2576211"/>
    <lineage>
        <taxon>Bacteria</taxon>
        <taxon>Pseudomonadati</taxon>
        <taxon>Bacteroidota</taxon>
        <taxon>Cytophagia</taxon>
        <taxon>Cytophagales</taxon>
        <taxon>Spirosomataceae</taxon>
        <taxon>Dyadobacter</taxon>
    </lineage>
</organism>
<name>A0A4U6CX61_9BACT</name>
<evidence type="ECO:0000259" key="5">
    <source>
        <dbReference type="PROSITE" id="PS51352"/>
    </source>
</evidence>
<evidence type="ECO:0000256" key="4">
    <source>
        <dbReference type="ARBA" id="ARBA00023284"/>
    </source>
</evidence>
<evidence type="ECO:0000256" key="1">
    <source>
        <dbReference type="ARBA" id="ARBA00004196"/>
    </source>
</evidence>
<dbReference type="Pfam" id="PF08534">
    <property type="entry name" value="Redoxin"/>
    <property type="match status" value="1"/>
</dbReference>
<dbReference type="SUPFAM" id="SSF52833">
    <property type="entry name" value="Thioredoxin-like"/>
    <property type="match status" value="1"/>
</dbReference>
<protein>
    <submittedName>
        <fullName evidence="6">TlpA family protein disulfide reductase</fullName>
    </submittedName>
</protein>
<evidence type="ECO:0000256" key="3">
    <source>
        <dbReference type="ARBA" id="ARBA00023157"/>
    </source>
</evidence>
<dbReference type="InterPro" id="IPR050553">
    <property type="entry name" value="Thioredoxin_ResA/DsbE_sf"/>
</dbReference>
<dbReference type="GO" id="GO:0017004">
    <property type="term" value="P:cytochrome complex assembly"/>
    <property type="evidence" value="ECO:0007669"/>
    <property type="project" value="UniProtKB-KW"/>
</dbReference>
<sequence>MKKMETLLLLILTIYFGAACNKKESGQVKISVHATGLKNLKVQAFTSDMLSMEPVVISESVLDSSGNAVLEFKSDHPVLGFVKIGDLEASAFSAPGDEFKIILDSLQKPQGIRYEGDEADVNDYIVKCWAVRLRLDKVNDKYYFQLEQDEFLTVKDSLQANYERLYTLLKEKTTLDPELDKVLEIQQKMNITYFVHNYVRSKYGSQNEIPESIKSIIDKVPDDSLALKYKMSAYSLVVNAFLESRIYTPLFREYKGLSPDSINGMMPALAVGKIEKSDYPEFLKEFLFAKNVNNYLIFNGITPEVNSIYLKFKKTYEDEDYLSALKKSYDKWLAIGPGKPAPDFSADTPDGKKISLSDLKGKVVYMDVWATWCGPCKTELPFSRKIQKDFEGNDQVTFLYVSIDESIPDWHNMLKKDKDFVGIHVNQQQHQQPGAIWESYLMTGIPRYVLIDADGKIVQSNASRPSSGKVTGEIKMLLTRKR</sequence>
<reference evidence="6 7" key="1">
    <citation type="submission" date="2019-05" db="EMBL/GenBank/DDBJ databases">
        <title>Dyadobacter AR-3-8 sp. nov., isolated from arctic soil.</title>
        <authorList>
            <person name="Chaudhary D.K."/>
        </authorList>
    </citation>
    <scope>NUCLEOTIDE SEQUENCE [LARGE SCALE GENOMIC DNA]</scope>
    <source>
        <strain evidence="6 7">AR-3-8</strain>
    </source>
</reference>
<dbReference type="InterPro" id="IPR013766">
    <property type="entry name" value="Thioredoxin_domain"/>
</dbReference>
<dbReference type="Proteomes" id="UP000304900">
    <property type="component" value="Unassembled WGS sequence"/>
</dbReference>
<feature type="domain" description="Thioredoxin" evidence="5">
    <location>
        <begin position="335"/>
        <end position="479"/>
    </location>
</feature>
<comment type="subcellular location">
    <subcellularLocation>
        <location evidence="1">Cell envelope</location>
    </subcellularLocation>
</comment>
<dbReference type="RefSeq" id="WP_137342547.1">
    <property type="nucleotide sequence ID" value="NZ_SZVO01000012.1"/>
</dbReference>
<keyword evidence="3" id="KW-1015">Disulfide bond</keyword>
<evidence type="ECO:0000256" key="2">
    <source>
        <dbReference type="ARBA" id="ARBA00022748"/>
    </source>
</evidence>
<evidence type="ECO:0000313" key="7">
    <source>
        <dbReference type="Proteomes" id="UP000304900"/>
    </source>
</evidence>
<dbReference type="PROSITE" id="PS51352">
    <property type="entry name" value="THIOREDOXIN_2"/>
    <property type="match status" value="1"/>
</dbReference>
<dbReference type="PROSITE" id="PS51257">
    <property type="entry name" value="PROKAR_LIPOPROTEIN"/>
    <property type="match status" value="1"/>
</dbReference>
<evidence type="ECO:0000313" key="6">
    <source>
        <dbReference type="EMBL" id="TKT89410.1"/>
    </source>
</evidence>
<dbReference type="PANTHER" id="PTHR42852:SF6">
    <property type="entry name" value="THIOL:DISULFIDE INTERCHANGE PROTEIN DSBE"/>
    <property type="match status" value="1"/>
</dbReference>
<keyword evidence="7" id="KW-1185">Reference proteome</keyword>
<dbReference type="EMBL" id="SZVO01000012">
    <property type="protein sequence ID" value="TKT89410.1"/>
    <property type="molecule type" value="Genomic_DNA"/>
</dbReference>
<dbReference type="InterPro" id="IPR013740">
    <property type="entry name" value="Redoxin"/>
</dbReference>
<dbReference type="GO" id="GO:0030313">
    <property type="term" value="C:cell envelope"/>
    <property type="evidence" value="ECO:0007669"/>
    <property type="project" value="UniProtKB-SubCell"/>
</dbReference>
<dbReference type="GO" id="GO:0016491">
    <property type="term" value="F:oxidoreductase activity"/>
    <property type="evidence" value="ECO:0007669"/>
    <property type="project" value="InterPro"/>
</dbReference>
<accession>A0A4U6CX61</accession>
<dbReference type="AlphaFoldDB" id="A0A4U6CX61"/>
<dbReference type="CDD" id="cd02966">
    <property type="entry name" value="TlpA_like_family"/>
    <property type="match status" value="1"/>
</dbReference>
<keyword evidence="4" id="KW-0676">Redox-active center</keyword>
<proteinExistence type="predicted"/>
<dbReference type="PANTHER" id="PTHR42852">
    <property type="entry name" value="THIOL:DISULFIDE INTERCHANGE PROTEIN DSBE"/>
    <property type="match status" value="1"/>
</dbReference>
<comment type="caution">
    <text evidence="6">The sequence shown here is derived from an EMBL/GenBank/DDBJ whole genome shotgun (WGS) entry which is preliminary data.</text>
</comment>
<dbReference type="OrthoDB" id="6399635at2"/>
<dbReference type="Gene3D" id="3.40.30.10">
    <property type="entry name" value="Glutaredoxin"/>
    <property type="match status" value="1"/>
</dbReference>
<dbReference type="InterPro" id="IPR036249">
    <property type="entry name" value="Thioredoxin-like_sf"/>
</dbReference>